<feature type="compositionally biased region" description="Basic and acidic residues" evidence="1">
    <location>
        <begin position="750"/>
        <end position="760"/>
    </location>
</feature>
<evidence type="ECO:0008006" key="4">
    <source>
        <dbReference type="Google" id="ProtNLM"/>
    </source>
</evidence>
<dbReference type="OrthoDB" id="298939at2759"/>
<dbReference type="EMBL" id="JH930632">
    <property type="protein sequence ID" value="EKM48933.1"/>
    <property type="molecule type" value="Genomic_DNA"/>
</dbReference>
<feature type="compositionally biased region" description="Basic and acidic residues" evidence="1">
    <location>
        <begin position="767"/>
        <end position="778"/>
    </location>
</feature>
<accession>K5VCW4</accession>
<evidence type="ECO:0000313" key="3">
    <source>
        <dbReference type="Proteomes" id="UP000008370"/>
    </source>
</evidence>
<sequence length="1110" mass="120014">MASSASKPEPMNATTHHSKVRTTLKFADPLFVAGGAVSGKMEMECKTDKGLGIGVIMIELFAIEELTSRDHSAMQTFLHSRRVFQGPGLPLSNAVHPFPMPDEPTLPVNYHHARRGATSFLFRFPLPETSPSSINFGSGVAQLRYEVRATVGVVYKGERRLLIDRKVVDVVEVYRDDPSRPEPQGMLVGENGKILMQGKVLGGVLVAGQPVCVELTVKNHSAKKVDISHSLPTSSDIFLCRRTPGAATAIIRYPYVCFVSRAGVRYSTGVEGVANLVFDVPPRARSIKGGLRDGGEDGKTSEHLFEVRGTITIRLALGFGSKDMYLKLPVSIFNPAALPDPPHMPYSPELRPYSPAIGVPPDAYYSPYSSPPPLSMSPPLHNYAPPSVTPKMLPFVDQGRVWLPPLSPNPYLGRQPLYSPFPYPAYPADHVLQYDFPVRPSSAEPIPSEPLYESPAALPPPSFMQQPLVATPAGSSPAAERVEGKGERASRITHHLRLSSRARSVSPMSHRYATLAPEDLSGLSLHVPLQAEASPQGGSAYAMSPVGHASTNSDVASPRPMPSPKQTYTVDSITHLTFSKSERVEALERIAAQTDETNKDMSGSVPDLTFERDKTLPAPPVPSQKGHLTAQPLVPPVDIFSLCADGDANVAPPTPTLNAFVSPKASRAVLGQLGGLDALEARLLAEVGTRKVERLPDRPDVRSVLPITIPKPDASIDLNVDSAISSLSLPGLGADERTERLGREGPSAEYSDRGRFRVRDIEDDTVDKEHASKTESEKKIRKKKSGQKAQGEALKEKELQRLRKAARGRVTAWLGGIDPEAPSQPATPPADSSPERTQDRRSPLGDDHTVLRSARRLIETTQTTNAIESQQVEIELEIELSDVGPPAQADKPVEDKPNPRSSGFMPIRPRDDKSQAAEEQKSGQAVRRAHQFVWPQRQADPEAHYDIRSARGGKGGQVTAVAAIWAQATDQKPAVPPPKSPPPKMWNRTPLKTPSGPSPLSQSSESTNDSKPRIIPASPAAELAARRAKLAKSSSVPAVLSSSLAAPMLSSTASLARPLLKLNPKLPTRPAVIQETPEVKSDGADMKAPAKRELAFGQARLRELIKKYQG</sequence>
<feature type="region of interest" description="Disordered" evidence="1">
    <location>
        <begin position="443"/>
        <end position="489"/>
    </location>
</feature>
<feature type="compositionally biased region" description="Polar residues" evidence="1">
    <location>
        <begin position="859"/>
        <end position="872"/>
    </location>
</feature>
<feature type="compositionally biased region" description="Basic and acidic residues" evidence="1">
    <location>
        <begin position="939"/>
        <end position="949"/>
    </location>
</feature>
<feature type="region of interest" description="Disordered" evidence="1">
    <location>
        <begin position="535"/>
        <end position="565"/>
    </location>
</feature>
<organism evidence="2 3">
    <name type="scientific">Phanerochaete carnosa (strain HHB-10118-sp)</name>
    <name type="common">White-rot fungus</name>
    <name type="synonym">Peniophora carnosa</name>
    <dbReference type="NCBI Taxonomy" id="650164"/>
    <lineage>
        <taxon>Eukaryota</taxon>
        <taxon>Fungi</taxon>
        <taxon>Dikarya</taxon>
        <taxon>Basidiomycota</taxon>
        <taxon>Agaricomycotina</taxon>
        <taxon>Agaricomycetes</taxon>
        <taxon>Polyporales</taxon>
        <taxon>Phanerochaetaceae</taxon>
        <taxon>Phanerochaete</taxon>
    </lineage>
</organism>
<dbReference type="InParanoid" id="K5VCW4"/>
<reference evidence="2 3" key="1">
    <citation type="journal article" date="2012" name="BMC Genomics">
        <title>Comparative genomics of the white-rot fungi, Phanerochaete carnosa and P. chrysosporium, to elucidate the genetic basis of the distinct wood types they colonize.</title>
        <authorList>
            <person name="Suzuki H."/>
            <person name="MacDonald J."/>
            <person name="Syed K."/>
            <person name="Salamov A."/>
            <person name="Hori C."/>
            <person name="Aerts A."/>
            <person name="Henrissat B."/>
            <person name="Wiebenga A."/>
            <person name="vanKuyk P.A."/>
            <person name="Barry K."/>
            <person name="Lindquist E."/>
            <person name="LaButti K."/>
            <person name="Lapidus A."/>
            <person name="Lucas S."/>
            <person name="Coutinho P."/>
            <person name="Gong Y."/>
            <person name="Samejima M."/>
            <person name="Mahadevan R."/>
            <person name="Abou-Zaid M."/>
            <person name="de Vries R.P."/>
            <person name="Igarashi K."/>
            <person name="Yadav J.S."/>
            <person name="Grigoriev I.V."/>
            <person name="Master E.R."/>
        </authorList>
    </citation>
    <scope>NUCLEOTIDE SEQUENCE [LARGE SCALE GENOMIC DNA]</scope>
    <source>
        <strain evidence="2 3">HHB-10118-sp</strain>
    </source>
</reference>
<dbReference type="GeneID" id="18919841"/>
<evidence type="ECO:0000313" key="2">
    <source>
        <dbReference type="EMBL" id="EKM48933.1"/>
    </source>
</evidence>
<evidence type="ECO:0000256" key="1">
    <source>
        <dbReference type="SAM" id="MobiDB-lite"/>
    </source>
</evidence>
<feature type="compositionally biased region" description="Basic and acidic residues" evidence="1">
    <location>
        <begin position="908"/>
        <end position="921"/>
    </location>
</feature>
<dbReference type="STRING" id="650164.K5VCW4"/>
<name>K5VCW4_PHACS</name>
<dbReference type="Gene3D" id="2.60.40.640">
    <property type="match status" value="1"/>
</dbReference>
<feature type="region of interest" description="Disordered" evidence="1">
    <location>
        <begin position="813"/>
        <end position="1020"/>
    </location>
</feature>
<feature type="compositionally biased region" description="Basic and acidic residues" evidence="1">
    <location>
        <begin position="833"/>
        <end position="850"/>
    </location>
</feature>
<feature type="compositionally biased region" description="Pro residues" evidence="1">
    <location>
        <begin position="974"/>
        <end position="984"/>
    </location>
</feature>
<dbReference type="HOGENOM" id="CLU_005744_0_0_1"/>
<dbReference type="AlphaFoldDB" id="K5VCW4"/>
<feature type="region of interest" description="Disordered" evidence="1">
    <location>
        <begin position="735"/>
        <end position="799"/>
    </location>
</feature>
<protein>
    <recommendedName>
        <fullName evidence="4">Arrestin-like N-terminal domain-containing protein</fullName>
    </recommendedName>
</protein>
<feature type="compositionally biased region" description="Low complexity" evidence="1">
    <location>
        <begin position="994"/>
        <end position="1006"/>
    </location>
</feature>
<proteinExistence type="predicted"/>
<dbReference type="KEGG" id="pco:PHACADRAFT_33690"/>
<gene>
    <name evidence="2" type="ORF">PHACADRAFT_33690</name>
</gene>
<dbReference type="InterPro" id="IPR014752">
    <property type="entry name" value="Arrestin-like_C"/>
</dbReference>
<keyword evidence="3" id="KW-1185">Reference proteome</keyword>
<dbReference type="Proteomes" id="UP000008370">
    <property type="component" value="Unassembled WGS sequence"/>
</dbReference>
<dbReference type="RefSeq" id="XP_007402514.1">
    <property type="nucleotide sequence ID" value="XM_007402452.1"/>
</dbReference>
<feature type="compositionally biased region" description="Basic and acidic residues" evidence="1">
    <location>
        <begin position="480"/>
        <end position="489"/>
    </location>
</feature>